<dbReference type="SUPFAM" id="SSF69103">
    <property type="entry name" value="Arp2/3 complex 16 kDa subunit ARPC5"/>
    <property type="match status" value="1"/>
</dbReference>
<dbReference type="Proteomes" id="UP000230233">
    <property type="component" value="Chromosome I"/>
</dbReference>
<dbReference type="STRING" id="1611254.A0A2G5VGS7"/>
<dbReference type="FunFam" id="1.25.40.190:FF:000003">
    <property type="entry name" value="Actin-related protein 2/3 complex subunit 5"/>
    <property type="match status" value="1"/>
</dbReference>
<comment type="similarity">
    <text evidence="3">Belongs to the ARPC5 family.</text>
</comment>
<dbReference type="InterPro" id="IPR057641">
    <property type="entry name" value="W02B3_4_N"/>
</dbReference>
<dbReference type="PANTHER" id="PTHR15407">
    <property type="entry name" value="FUKUTIN-RELATED"/>
    <property type="match status" value="1"/>
</dbReference>
<dbReference type="GO" id="GO:0034314">
    <property type="term" value="P:Arp2/3 complex-mediated actin nucleation"/>
    <property type="evidence" value="ECO:0007669"/>
    <property type="project" value="InterPro"/>
</dbReference>
<dbReference type="Gene3D" id="1.25.40.190">
    <property type="entry name" value="Actin-related protein 2/3 complex subunit 5"/>
    <property type="match status" value="1"/>
</dbReference>
<feature type="transmembrane region" description="Helical" evidence="11">
    <location>
        <begin position="149"/>
        <end position="169"/>
    </location>
</feature>
<evidence type="ECO:0000313" key="13">
    <source>
        <dbReference type="EMBL" id="PIC50942.1"/>
    </source>
</evidence>
<dbReference type="AlphaFoldDB" id="A0A2G5VGS7"/>
<comment type="subcellular location">
    <subcellularLocation>
        <location evidence="2">Cytoplasm</location>
        <location evidence="2">Cytoskeleton</location>
    </subcellularLocation>
    <subcellularLocation>
        <location evidence="1">Membrane</location>
        <topology evidence="1">Single-pass membrane protein</topology>
    </subcellularLocation>
</comment>
<keyword evidence="4" id="KW-0963">Cytoplasm</keyword>
<evidence type="ECO:0000256" key="2">
    <source>
        <dbReference type="ARBA" id="ARBA00004245"/>
    </source>
</evidence>
<evidence type="ECO:0000313" key="14">
    <source>
        <dbReference type="Proteomes" id="UP000230233"/>
    </source>
</evidence>
<dbReference type="GO" id="GO:0016020">
    <property type="term" value="C:membrane"/>
    <property type="evidence" value="ECO:0007669"/>
    <property type="project" value="UniProtKB-SubCell"/>
</dbReference>
<keyword evidence="7 11" id="KW-0472">Membrane</keyword>
<protein>
    <recommendedName>
        <fullName evidence="9">Arp2/3 complex 16 kDa subunit</fullName>
    </recommendedName>
</protein>
<name>A0A2G5VGS7_9PELO</name>
<comment type="caution">
    <text evidence="13">The sequence shown here is derived from an EMBL/GenBank/DDBJ whole genome shotgun (WGS) entry which is preliminary data.</text>
</comment>
<dbReference type="Pfam" id="PF04699">
    <property type="entry name" value="P16-Arc"/>
    <property type="match status" value="1"/>
</dbReference>
<evidence type="ECO:0000256" key="1">
    <source>
        <dbReference type="ARBA" id="ARBA00004167"/>
    </source>
</evidence>
<evidence type="ECO:0000256" key="4">
    <source>
        <dbReference type="ARBA" id="ARBA00022490"/>
    </source>
</evidence>
<dbReference type="InterPro" id="IPR006789">
    <property type="entry name" value="ARPC5"/>
</dbReference>
<evidence type="ECO:0000256" key="11">
    <source>
        <dbReference type="SAM" id="Phobius"/>
    </source>
</evidence>
<evidence type="ECO:0000256" key="3">
    <source>
        <dbReference type="ARBA" id="ARBA00006084"/>
    </source>
</evidence>
<dbReference type="EMBL" id="PDUG01000001">
    <property type="protein sequence ID" value="PIC50942.1"/>
    <property type="molecule type" value="Genomic_DNA"/>
</dbReference>
<comment type="function">
    <text evidence="10">Functions as a component of the Arp2/3 complex which is involved in regulation of actin polymerization and together with an activating nucleation-promoting factor (NPF) mediates the formation of branched actin networks.</text>
</comment>
<evidence type="ECO:0000256" key="6">
    <source>
        <dbReference type="ARBA" id="ARBA00022989"/>
    </source>
</evidence>
<accession>A0A2G5VGS7</accession>
<evidence type="ECO:0000256" key="9">
    <source>
        <dbReference type="ARBA" id="ARBA00041308"/>
    </source>
</evidence>
<sequence length="405" mass="46899">MPDTSYRTYNVDDYDPAQFYDHHENQETPNSGPDEVQVRQFMESNNLEDALKSVILSPPLGHAEQDLKERCTNLVVLVLHSFKSVEIEEMVRKLELEDGDILMKYVYKGMQLSSDSAMCQTLLTWHSHIVERFGHGSIIRVFSGRMKNLYRNLAISGTLFFCAVLMFSFDDATKWKSRFVGVDMKHKLNPHNLEDLGFEVFYYHNNASKDFLDFEMDAGRRLIPRKFKTRWVGNIEIPEDVERFAEFWKRSSFRNCVGLDMKRRGSDSVFLKGPETADILARLRDELLDTGMFPFLSSGTFLGWYRECTIIPHTYDVDLAVFKYNYKPEYPYKLLNGSSEFKLVRMFGKLEDGLELTVVPKLKANPRIDIFVMYDGIENGVLTHHYVPGLSGTVVFLFSKCFGMT</sequence>
<dbReference type="Pfam" id="PF24413">
    <property type="entry name" value="W02B3_4_N"/>
    <property type="match status" value="1"/>
</dbReference>
<keyword evidence="14" id="KW-1185">Reference proteome</keyword>
<keyword evidence="6 11" id="KW-1133">Transmembrane helix</keyword>
<organism evidence="13 14">
    <name type="scientific">Caenorhabditis nigoni</name>
    <dbReference type="NCBI Taxonomy" id="1611254"/>
    <lineage>
        <taxon>Eukaryota</taxon>
        <taxon>Metazoa</taxon>
        <taxon>Ecdysozoa</taxon>
        <taxon>Nematoda</taxon>
        <taxon>Chromadorea</taxon>
        <taxon>Rhabditida</taxon>
        <taxon>Rhabditina</taxon>
        <taxon>Rhabditomorpha</taxon>
        <taxon>Rhabditoidea</taxon>
        <taxon>Rhabditidae</taxon>
        <taxon>Peloderinae</taxon>
        <taxon>Caenorhabditis</taxon>
    </lineage>
</organism>
<evidence type="ECO:0000256" key="7">
    <source>
        <dbReference type="ARBA" id="ARBA00023136"/>
    </source>
</evidence>
<proteinExistence type="inferred from homology"/>
<reference evidence="14" key="1">
    <citation type="submission" date="2017-10" db="EMBL/GenBank/DDBJ databases">
        <title>Rapid genome shrinkage in a self-fertile nematode reveals novel sperm competition proteins.</title>
        <authorList>
            <person name="Yin D."/>
            <person name="Schwarz E.M."/>
            <person name="Thomas C.G."/>
            <person name="Felde R.L."/>
            <person name="Korf I.F."/>
            <person name="Cutter A.D."/>
            <person name="Schartner C.M."/>
            <person name="Ralston E.J."/>
            <person name="Meyer B.J."/>
            <person name="Haag E.S."/>
        </authorList>
    </citation>
    <scope>NUCLEOTIDE SEQUENCE [LARGE SCALE GENOMIC DNA]</scope>
    <source>
        <strain evidence="14">JU1422</strain>
    </source>
</reference>
<evidence type="ECO:0000259" key="12">
    <source>
        <dbReference type="Pfam" id="PF24413"/>
    </source>
</evidence>
<feature type="domain" description="W02B3.4-like N-terminal" evidence="12">
    <location>
        <begin position="180"/>
        <end position="254"/>
    </location>
</feature>
<evidence type="ECO:0000256" key="5">
    <source>
        <dbReference type="ARBA" id="ARBA00022692"/>
    </source>
</evidence>
<dbReference type="PANTHER" id="PTHR15407:SF41">
    <property type="entry name" value="FUKUTIN"/>
    <property type="match status" value="1"/>
</dbReference>
<evidence type="ECO:0000256" key="8">
    <source>
        <dbReference type="ARBA" id="ARBA00023212"/>
    </source>
</evidence>
<dbReference type="OrthoDB" id="444255at2759"/>
<evidence type="ECO:0000256" key="10">
    <source>
        <dbReference type="ARBA" id="ARBA00060329"/>
    </source>
</evidence>
<gene>
    <name evidence="13" type="primary">Cnig_chr_I.g1647</name>
    <name evidence="13" type="ORF">B9Z55_001647</name>
</gene>
<dbReference type="InterPro" id="IPR009644">
    <property type="entry name" value="FKTN/MNN4/W02B3.4-1"/>
</dbReference>
<dbReference type="GO" id="GO:0030833">
    <property type="term" value="P:regulation of actin filament polymerization"/>
    <property type="evidence" value="ECO:0007669"/>
    <property type="project" value="InterPro"/>
</dbReference>
<keyword evidence="5 11" id="KW-0812">Transmembrane</keyword>
<keyword evidence="8" id="KW-0206">Cytoskeleton</keyword>
<dbReference type="GO" id="GO:0005885">
    <property type="term" value="C:Arp2/3 protein complex"/>
    <property type="evidence" value="ECO:0007669"/>
    <property type="project" value="InterPro"/>
</dbReference>
<dbReference type="InterPro" id="IPR036743">
    <property type="entry name" value="ARPC5_sf"/>
</dbReference>